<dbReference type="EnsemblMetazoa" id="GPAI009110-RA">
    <property type="protein sequence ID" value="GPAI009110-PA"/>
    <property type="gene ID" value="GPAI009110"/>
</dbReference>
<proteinExistence type="predicted"/>
<keyword evidence="3" id="KW-1185">Reference proteome</keyword>
<accession>A0A1A9ZAZ3</accession>
<feature type="chain" id="PRO_5008402716" description="Protein TsetseEP domain-containing protein" evidence="1">
    <location>
        <begin position="22"/>
        <end position="195"/>
    </location>
</feature>
<evidence type="ECO:0008006" key="4">
    <source>
        <dbReference type="Google" id="ProtNLM"/>
    </source>
</evidence>
<organism evidence="2 3">
    <name type="scientific">Glossina pallidipes</name>
    <name type="common">Tsetse fly</name>
    <dbReference type="NCBI Taxonomy" id="7398"/>
    <lineage>
        <taxon>Eukaryota</taxon>
        <taxon>Metazoa</taxon>
        <taxon>Ecdysozoa</taxon>
        <taxon>Arthropoda</taxon>
        <taxon>Hexapoda</taxon>
        <taxon>Insecta</taxon>
        <taxon>Pterygota</taxon>
        <taxon>Neoptera</taxon>
        <taxon>Endopterygota</taxon>
        <taxon>Diptera</taxon>
        <taxon>Brachycera</taxon>
        <taxon>Muscomorpha</taxon>
        <taxon>Hippoboscoidea</taxon>
        <taxon>Glossinidae</taxon>
        <taxon>Glossina</taxon>
    </lineage>
</organism>
<dbReference type="VEuPathDB" id="VectorBase:GPAI009110"/>
<feature type="signal peptide" evidence="1">
    <location>
        <begin position="1"/>
        <end position="21"/>
    </location>
</feature>
<protein>
    <recommendedName>
        <fullName evidence="4">Protein TsetseEP domain-containing protein</fullName>
    </recommendedName>
</protein>
<reference evidence="3" key="1">
    <citation type="submission" date="2014-03" db="EMBL/GenBank/DDBJ databases">
        <authorList>
            <person name="Aksoy S."/>
            <person name="Warren W."/>
            <person name="Wilson R.K."/>
        </authorList>
    </citation>
    <scope>NUCLEOTIDE SEQUENCE [LARGE SCALE GENOMIC DNA]</scope>
    <source>
        <strain evidence="3">IAEA</strain>
    </source>
</reference>
<dbReference type="AlphaFoldDB" id="A0A1A9ZAZ3"/>
<evidence type="ECO:0000313" key="2">
    <source>
        <dbReference type="EnsemblMetazoa" id="GPAI009110-PA"/>
    </source>
</evidence>
<sequence>MKLTLVIAVMASCLFLNCVTANIDNFDKLQEFEDSSVKGFVGSVVWFFKTILQTLRGVSCTIKGAIMVIESSEKMIADIQDCRVESSKEVEAVIDSTNEVIRIANNILHINENVCNIPEGAEETDPNQVPPLQCTKLLLKEVIALNNQIGLTIQLVGKVPVDAGECVTTTLYTFRDEIAGFPKFVKECSKRKEQN</sequence>
<evidence type="ECO:0000256" key="1">
    <source>
        <dbReference type="SAM" id="SignalP"/>
    </source>
</evidence>
<evidence type="ECO:0000313" key="3">
    <source>
        <dbReference type="Proteomes" id="UP000092445"/>
    </source>
</evidence>
<dbReference type="Proteomes" id="UP000092445">
    <property type="component" value="Unassembled WGS sequence"/>
</dbReference>
<name>A0A1A9ZAZ3_GLOPL</name>
<keyword evidence="1" id="KW-0732">Signal</keyword>
<reference evidence="2" key="2">
    <citation type="submission" date="2020-05" db="UniProtKB">
        <authorList>
            <consortium name="EnsemblMetazoa"/>
        </authorList>
    </citation>
    <scope>IDENTIFICATION</scope>
    <source>
        <strain evidence="2">IAEA</strain>
    </source>
</reference>